<name>A0A1A9UK70_GLOAU</name>
<dbReference type="InterPro" id="IPR018164">
    <property type="entry name" value="Ala-tRNA-synth_IIc_N"/>
</dbReference>
<dbReference type="Pfam" id="PF03449">
    <property type="entry name" value="GreA_GreB_N"/>
    <property type="match status" value="1"/>
</dbReference>
<dbReference type="SUPFAM" id="SSF46557">
    <property type="entry name" value="GreA transcript cleavage protein, N-terminal domain"/>
    <property type="match status" value="1"/>
</dbReference>
<dbReference type="GO" id="GO:0005975">
    <property type="term" value="P:carbohydrate metabolic process"/>
    <property type="evidence" value="ECO:0007669"/>
    <property type="project" value="InterPro"/>
</dbReference>
<keyword evidence="12" id="KW-0820">tRNA-binding</keyword>
<evidence type="ECO:0000256" key="31">
    <source>
        <dbReference type="ARBA" id="ARBA00023172"/>
    </source>
</evidence>
<dbReference type="Gene3D" id="3.30.310.50">
    <property type="entry name" value="Alpha-D-phosphohexomutase, C-terminal domain"/>
    <property type="match status" value="1"/>
</dbReference>
<evidence type="ECO:0000256" key="6">
    <source>
        <dbReference type="ARBA" id="ARBA00010044"/>
    </source>
</evidence>
<keyword evidence="14" id="KW-0645">Protease</keyword>
<evidence type="ECO:0000256" key="18">
    <source>
        <dbReference type="ARBA" id="ARBA00022801"/>
    </source>
</evidence>
<evidence type="ECO:0000256" key="33">
    <source>
        <dbReference type="RuleBase" id="RU003422"/>
    </source>
</evidence>
<dbReference type="FunFam" id="1.20.58.760:FF:000001">
    <property type="entry name" value="ATP-dependent zinc metalloprotease FtsH"/>
    <property type="match status" value="1"/>
</dbReference>
<dbReference type="NCBIfam" id="TIGR01241">
    <property type="entry name" value="FtsH_fam"/>
    <property type="match status" value="1"/>
</dbReference>
<keyword evidence="10" id="KW-1003">Cell membrane</keyword>
<dbReference type="InterPro" id="IPR018151">
    <property type="entry name" value="TF_GreA/GreB_CS"/>
</dbReference>
<evidence type="ECO:0000256" key="13">
    <source>
        <dbReference type="ARBA" id="ARBA00022598"/>
    </source>
</evidence>
<organism evidence="38 39">
    <name type="scientific">Glossina austeni</name>
    <name type="common">Savannah tsetse fly</name>
    <dbReference type="NCBI Taxonomy" id="7395"/>
    <lineage>
        <taxon>Eukaryota</taxon>
        <taxon>Metazoa</taxon>
        <taxon>Ecdysozoa</taxon>
        <taxon>Arthropoda</taxon>
        <taxon>Hexapoda</taxon>
        <taxon>Insecta</taxon>
        <taxon>Pterygota</taxon>
        <taxon>Neoptera</taxon>
        <taxon>Endopterygota</taxon>
        <taxon>Diptera</taxon>
        <taxon>Brachycera</taxon>
        <taxon>Muscomorpha</taxon>
        <taxon>Hippoboscoidea</taxon>
        <taxon>Glossinidae</taxon>
        <taxon>Glossina</taxon>
    </lineage>
</organism>
<dbReference type="SUPFAM" id="SSF53738">
    <property type="entry name" value="Phosphoglucomutase, first 3 domains"/>
    <property type="match status" value="3"/>
</dbReference>
<dbReference type="GO" id="GO:0032784">
    <property type="term" value="P:regulation of DNA-templated transcription elongation"/>
    <property type="evidence" value="ECO:0007669"/>
    <property type="project" value="InterPro"/>
</dbReference>
<comment type="similarity">
    <text evidence="4">Belongs to the class-II aminoacyl-tRNA synthetase family. Alax-L subfamily.</text>
</comment>
<dbReference type="FunFam" id="3.30.720.210:FF:000001">
    <property type="entry name" value="ATP-dependent zinc metalloprotease FtsH"/>
    <property type="match status" value="1"/>
</dbReference>
<dbReference type="InterPro" id="IPR005936">
    <property type="entry name" value="FtsH"/>
</dbReference>
<comment type="subcellular location">
    <subcellularLocation>
        <location evidence="3">Membrane</location>
    </subcellularLocation>
</comment>
<dbReference type="FunFam" id="3.40.50.300:FF:000001">
    <property type="entry name" value="ATP-dependent zinc metalloprotease FtsH"/>
    <property type="match status" value="1"/>
</dbReference>
<evidence type="ECO:0000256" key="4">
    <source>
        <dbReference type="ARBA" id="ARBA00008429"/>
    </source>
</evidence>
<evidence type="ECO:0000256" key="10">
    <source>
        <dbReference type="ARBA" id="ARBA00022475"/>
    </source>
</evidence>
<evidence type="ECO:0000256" key="19">
    <source>
        <dbReference type="ARBA" id="ARBA00022833"/>
    </source>
</evidence>
<dbReference type="FunFam" id="3.40.120.10:FF:000001">
    <property type="entry name" value="Phosphoglucosamine mutase"/>
    <property type="match status" value="1"/>
</dbReference>
<dbReference type="EC" id="6.1.1.7" evidence="9"/>
<dbReference type="InterPro" id="IPR036900">
    <property type="entry name" value="A-D-PHexomutase_C_sf"/>
</dbReference>
<dbReference type="PANTHER" id="PTHR23076">
    <property type="entry name" value="METALLOPROTEASE M41 FTSH"/>
    <property type="match status" value="1"/>
</dbReference>
<keyword evidence="15 34" id="KW-0812">Transmembrane</keyword>
<dbReference type="GO" id="GO:0004176">
    <property type="term" value="F:ATP-dependent peptidase activity"/>
    <property type="evidence" value="ECO:0007669"/>
    <property type="project" value="InterPro"/>
</dbReference>
<dbReference type="InterPro" id="IPR016066">
    <property type="entry name" value="A-D-PHexomutase_CS"/>
</dbReference>
<dbReference type="GO" id="GO:0005524">
    <property type="term" value="F:ATP binding"/>
    <property type="evidence" value="ECO:0007669"/>
    <property type="project" value="UniProtKB-KW"/>
</dbReference>
<evidence type="ECO:0000256" key="15">
    <source>
        <dbReference type="ARBA" id="ARBA00022692"/>
    </source>
</evidence>
<dbReference type="GO" id="GO:0005886">
    <property type="term" value="C:plasma membrane"/>
    <property type="evidence" value="ECO:0007669"/>
    <property type="project" value="TreeGrafter"/>
</dbReference>
<dbReference type="PROSITE" id="PS00710">
    <property type="entry name" value="PGM_PMM"/>
    <property type="match status" value="1"/>
</dbReference>
<evidence type="ECO:0000256" key="1">
    <source>
        <dbReference type="ARBA" id="ARBA00001946"/>
    </source>
</evidence>
<evidence type="ECO:0000313" key="39">
    <source>
        <dbReference type="Proteomes" id="UP000078200"/>
    </source>
</evidence>
<accession>A0A1A9UK70</accession>
<dbReference type="GO" id="GO:0010304">
    <property type="term" value="P:PSII associated light-harvesting complex II catabolic process"/>
    <property type="evidence" value="ECO:0007669"/>
    <property type="project" value="UniProtKB-ARBA"/>
</dbReference>
<keyword evidence="39" id="KW-1185">Reference proteome</keyword>
<evidence type="ECO:0000256" key="9">
    <source>
        <dbReference type="ARBA" id="ARBA00013168"/>
    </source>
</evidence>
<dbReference type="InterPro" id="IPR027417">
    <property type="entry name" value="P-loop_NTPase"/>
</dbReference>
<keyword evidence="24 34" id="KW-1133">Transmembrane helix</keyword>
<dbReference type="InterPro" id="IPR022691">
    <property type="entry name" value="Tscrpt_elong_fac_GreA/B_N"/>
</dbReference>
<comment type="similarity">
    <text evidence="6">In the C-terminal section; belongs to the peptidase M41 family.</text>
</comment>
<evidence type="ECO:0000259" key="37">
    <source>
        <dbReference type="PROSITE" id="PS50860"/>
    </source>
</evidence>
<evidence type="ECO:0000256" key="14">
    <source>
        <dbReference type="ARBA" id="ARBA00022670"/>
    </source>
</evidence>
<evidence type="ECO:0000256" key="32">
    <source>
        <dbReference type="ARBA" id="ARBA00023235"/>
    </source>
</evidence>
<keyword evidence="23" id="KW-0648">Protein biosynthesis</keyword>
<dbReference type="GO" id="GO:0003697">
    <property type="term" value="F:single-stranded DNA binding"/>
    <property type="evidence" value="ECO:0007669"/>
    <property type="project" value="InterPro"/>
</dbReference>
<comment type="cofactor">
    <cofactor evidence="2">
        <name>Zn(2+)</name>
        <dbReference type="ChEBI" id="CHEBI:29105"/>
    </cofactor>
</comment>
<dbReference type="PANTHER" id="PTHR23076:SF97">
    <property type="entry name" value="ATP-DEPENDENT ZINC METALLOPROTEASE YME1L1"/>
    <property type="match status" value="1"/>
</dbReference>
<keyword evidence="22" id="KW-0694">RNA-binding</keyword>
<dbReference type="GO" id="GO:0016887">
    <property type="term" value="F:ATP hydrolysis activity"/>
    <property type="evidence" value="ECO:0007669"/>
    <property type="project" value="InterPro"/>
</dbReference>
<dbReference type="PRINTS" id="PR00142">
    <property type="entry name" value="RECA"/>
</dbReference>
<evidence type="ECO:0000256" key="29">
    <source>
        <dbReference type="ARBA" id="ARBA00023146"/>
    </source>
</evidence>
<dbReference type="CDD" id="cd19501">
    <property type="entry name" value="RecA-like_FtsH"/>
    <property type="match status" value="1"/>
</dbReference>
<evidence type="ECO:0000256" key="3">
    <source>
        <dbReference type="ARBA" id="ARBA00004370"/>
    </source>
</evidence>
<comment type="similarity">
    <text evidence="7">Belongs to the phosphohexose mutase family.</text>
</comment>
<keyword evidence="30" id="KW-0804">Transcription</keyword>
<dbReference type="InterPro" id="IPR005845">
    <property type="entry name" value="A-D-PHexomutase_a/b/a-II"/>
</dbReference>
<dbReference type="SUPFAM" id="SSF50447">
    <property type="entry name" value="Translation proteins"/>
    <property type="match status" value="1"/>
</dbReference>
<keyword evidence="27" id="KW-0238">DNA-binding</keyword>
<keyword evidence="31" id="KW-0233">DNA recombination</keyword>
<dbReference type="SUPFAM" id="SSF52540">
    <property type="entry name" value="P-loop containing nucleoside triphosphate hydrolases"/>
    <property type="match status" value="2"/>
</dbReference>
<dbReference type="InterPro" id="IPR005846">
    <property type="entry name" value="A-D-PHexomutase_a/b/a-III"/>
</dbReference>
<dbReference type="CDD" id="cd05802">
    <property type="entry name" value="GlmM"/>
    <property type="match status" value="1"/>
</dbReference>
<keyword evidence="26" id="KW-0482">Metalloprotease</keyword>
<dbReference type="GO" id="GO:0140664">
    <property type="term" value="F:ATP-dependent DNA damage sensor activity"/>
    <property type="evidence" value="ECO:0007669"/>
    <property type="project" value="InterPro"/>
</dbReference>
<dbReference type="InterPro" id="IPR009000">
    <property type="entry name" value="Transl_B-barrel_sf"/>
</dbReference>
<dbReference type="PROSITE" id="PS50162">
    <property type="entry name" value="RECA_2"/>
    <property type="match status" value="1"/>
</dbReference>
<dbReference type="GO" id="GO:0006508">
    <property type="term" value="P:proteolysis"/>
    <property type="evidence" value="ECO:0007669"/>
    <property type="project" value="UniProtKB-KW"/>
</dbReference>
<dbReference type="HAMAP" id="MF_01458">
    <property type="entry name" value="FtsH"/>
    <property type="match status" value="1"/>
</dbReference>
<dbReference type="PROSITE" id="PS00829">
    <property type="entry name" value="GREAB_1"/>
    <property type="match status" value="1"/>
</dbReference>
<dbReference type="Pfam" id="PF02880">
    <property type="entry name" value="PGM_PMM_III"/>
    <property type="match status" value="1"/>
</dbReference>
<dbReference type="InterPro" id="IPR016055">
    <property type="entry name" value="A-D-PHexomutase_a/b/a-I/II/III"/>
</dbReference>
<dbReference type="STRING" id="7395.A0A1A9UK70"/>
<dbReference type="SUPFAM" id="SSF55957">
    <property type="entry name" value="Phosphoglucomutase, C-terminal domain"/>
    <property type="match status" value="1"/>
</dbReference>
<evidence type="ECO:0000256" key="28">
    <source>
        <dbReference type="ARBA" id="ARBA00023136"/>
    </source>
</evidence>
<feature type="transmembrane region" description="Helical" evidence="34">
    <location>
        <begin position="1608"/>
        <end position="1626"/>
    </location>
</feature>
<dbReference type="InterPro" id="IPR013765">
    <property type="entry name" value="DNA_recomb/repair_RecA"/>
</dbReference>
<dbReference type="GO" id="GO:0000287">
    <property type="term" value="F:magnesium ion binding"/>
    <property type="evidence" value="ECO:0007669"/>
    <property type="project" value="InterPro"/>
</dbReference>
<dbReference type="InterPro" id="IPR006352">
    <property type="entry name" value="GlmM_bact"/>
</dbReference>
<evidence type="ECO:0000256" key="30">
    <source>
        <dbReference type="ARBA" id="ARBA00023163"/>
    </source>
</evidence>
<dbReference type="FunFam" id="3.30.310.50:FF:000001">
    <property type="entry name" value="Phosphoglucosamine mutase"/>
    <property type="match status" value="1"/>
</dbReference>
<dbReference type="PROSITE" id="PS00321">
    <property type="entry name" value="RECA_1"/>
    <property type="match status" value="1"/>
</dbReference>
<dbReference type="GO" id="GO:0006310">
    <property type="term" value="P:DNA recombination"/>
    <property type="evidence" value="ECO:0007669"/>
    <property type="project" value="UniProtKB-KW"/>
</dbReference>
<keyword evidence="13" id="KW-0436">Ligase</keyword>
<evidence type="ECO:0000256" key="11">
    <source>
        <dbReference type="ARBA" id="ARBA00022553"/>
    </source>
</evidence>
<dbReference type="FunFam" id="3.30.980.10:FF:000004">
    <property type="entry name" value="Alanine--tRNA ligase, cytoplasmic"/>
    <property type="match status" value="1"/>
</dbReference>
<dbReference type="SUPFAM" id="SSF140990">
    <property type="entry name" value="FtsH protease domain-like"/>
    <property type="match status" value="1"/>
</dbReference>
<dbReference type="InterPro" id="IPR020584">
    <property type="entry name" value="DNA_recomb/repair_RecA_CS"/>
</dbReference>
<keyword evidence="17 33" id="KW-0547">Nucleotide-binding</keyword>
<evidence type="ECO:0000256" key="27">
    <source>
        <dbReference type="ARBA" id="ARBA00023125"/>
    </source>
</evidence>
<dbReference type="Gene3D" id="3.40.120.10">
    <property type="entry name" value="Alpha-D-Glucose-1,6-Bisphosphate, subunit A, domain 3"/>
    <property type="match status" value="3"/>
</dbReference>
<keyword evidence="21" id="KW-0460">Magnesium</keyword>
<comment type="cofactor">
    <cofactor evidence="1">
        <name>Mg(2+)</name>
        <dbReference type="ChEBI" id="CHEBI:18420"/>
    </cofactor>
</comment>
<evidence type="ECO:0000256" key="23">
    <source>
        <dbReference type="ARBA" id="ARBA00022917"/>
    </source>
</evidence>
<dbReference type="SMART" id="SM00863">
    <property type="entry name" value="tRNA_SAD"/>
    <property type="match status" value="1"/>
</dbReference>
<evidence type="ECO:0000256" key="17">
    <source>
        <dbReference type="ARBA" id="ARBA00022741"/>
    </source>
</evidence>
<dbReference type="NCBIfam" id="NF008139">
    <property type="entry name" value="PRK10887.1"/>
    <property type="match status" value="1"/>
</dbReference>
<dbReference type="InterPro" id="IPR003593">
    <property type="entry name" value="AAA+_ATPase"/>
</dbReference>
<dbReference type="Gene3D" id="1.20.58.760">
    <property type="entry name" value="Peptidase M41"/>
    <property type="match status" value="1"/>
</dbReference>
<keyword evidence="19" id="KW-0862">Zinc</keyword>
<dbReference type="InterPro" id="IPR020588">
    <property type="entry name" value="RecA_ATP-bd"/>
</dbReference>
<dbReference type="Pfam" id="PF01434">
    <property type="entry name" value="Peptidase_M41"/>
    <property type="match status" value="1"/>
</dbReference>
<evidence type="ECO:0000256" key="22">
    <source>
        <dbReference type="ARBA" id="ARBA00022884"/>
    </source>
</evidence>
<evidence type="ECO:0000256" key="12">
    <source>
        <dbReference type="ARBA" id="ARBA00022555"/>
    </source>
</evidence>
<keyword evidence="28 34" id="KW-0472">Membrane</keyword>
<dbReference type="GO" id="GO:0004222">
    <property type="term" value="F:metalloendopeptidase activity"/>
    <property type="evidence" value="ECO:0007669"/>
    <property type="project" value="InterPro"/>
</dbReference>
<dbReference type="Pfam" id="PF02878">
    <property type="entry name" value="PGM_PMM_I"/>
    <property type="match status" value="1"/>
</dbReference>
<dbReference type="Pfam" id="PF00408">
    <property type="entry name" value="PGM_PMM_IV"/>
    <property type="match status" value="1"/>
</dbReference>
<dbReference type="Gene3D" id="3.30.720.210">
    <property type="match status" value="1"/>
</dbReference>
<dbReference type="CDD" id="cd00983">
    <property type="entry name" value="RecA"/>
    <property type="match status" value="1"/>
</dbReference>
<dbReference type="GO" id="GO:0004813">
    <property type="term" value="F:alanine-tRNA ligase activity"/>
    <property type="evidence" value="ECO:0007669"/>
    <property type="project" value="UniProtKB-EC"/>
</dbReference>
<dbReference type="PROSITE" id="PS00674">
    <property type="entry name" value="AAA"/>
    <property type="match status" value="1"/>
</dbReference>
<dbReference type="SUPFAM" id="SSF55186">
    <property type="entry name" value="ThrRS/AlaRS common domain"/>
    <property type="match status" value="1"/>
</dbReference>
<keyword evidence="32" id="KW-0413">Isomerase</keyword>
<sequence length="1649" mass="181481">MVIENSKKKALDLAMYQIEKQFGNGSIMRLGEDRSMDIETISTGSLSLDIALGAGGLPMGRIVEIYGPESSGKTTLTLTIISEAQKKGKICAFIDAEHALDPNYAKLLGVDINDLLCSQPDTGEQALEICDVLTKSGAVDLIIVDSVAALTPKAEIDGEIGDLHIGLAARMMSQAMRKLASNLKNSNTLLIFINQIRVKIGVIFGNPEVTTGGNALKFYASIRLDIRRIGSIKNGDHIIGSDTRVKVVKNKIAVPFKQAEFQILYGHGINKEGEILSLDKTPFYGESGGQIGDSGILKSSNGIFNVIKTKKNGNVFMHIGKMIYGKFHLGELVTASIDQEKREFTTLNHSAIHLLHTALHHILGTTALQRGSAVKKNYLSLDFTYYEKMNVEKINAIENMVNTQIRNNLKTEISYMPLKDALKIGVIALFRKNYHSKVRVVKIGNFSAELCGGTHVSQTEIIKAISEARQYGDLKENAEYHAAKEQQYFCENRIQEIESKLINSNIIDIKKIPVQDRVVFGVTISIENLHTSEKKTYKIVGDDEADFNFGPSDSNRRKVDYSTFMLELNQEQIKETRINGREVVVFKKDGSKYTTYIPINDPKLLDILLSKNVKIVGEPPEEPSLLTSIFISWFPMLLLIGVWIFFMRQMQGGGGKGAMSFGKSKARMLTEDQIKTTFLDVAGCDEAKEEVSELVDYLREPKRFQKLGGKIPKGILMIGPPGTGKTLLAKAIAGEAKVPFFTISGSDFVEMFVGVGASRVRDMFEQAKKTAPCIIFIDEIDAVGRQRGAGLGGGHDEREQTLNQMLVEMDGFEGNESIIVIAATNRPDVLDPALLRPGRFDRQVTVGLPDVRGREQILKVHMKQVPLSSDIDSAIIARGTPGFSGADLANLVNEAALFAARKNNTSVSMIEFEKAKDKIMMGTERRSMVMTEIQKEATAYHEAGHAIVGRLVPAHDPVHKVTIIPRGRALGITFFLPKEDIISTSRQKLESQISTLYGGRLAEEIIYGISQVSTGASNDIKVATSIARNMITQWGFSDKLGPLLYAEEEGEIFLGRSVAKSKHISEKTACIIDQEIRGLIEKNYLRARKLILENIDILHAMKDALMQYETIHAYQIDDLMSRKPVRPPSDWIETKTKINNSTNRLENQNQSSVINKNGIRGKFGNDPITAEFFIQLGIAVGNVLCKNCKSCMVVIGNDTRESGPILKSALAAGLSCSGISSLLIGTIPTPAISYLTKFFQAEAGISISASHNPFEDNGVKFFSKSGKKLPKTIENNIEKELLKLSYNKNSLLCQKKYQQTNAIQQYLKFCESTIPGDLNLTGLNIVVDCAHGATYQIAPTLLRKLGANVIAISCNPNGININHECGTTNIFPLRHRVLKEKADLGIAYDGDGDRLIMIDHLGNIVDGDQILYILVRDKIKNKKFHGGVVGTLMSNMGLEIALRRLGVPFLRSHIGDRYILKTLEKNGWTIGAENSGHIILLEHSSTGDAIIAGLQILSIIVKNNTTLKSLCRGIQLLPQILINVQLNKKSNPLKSNAVKHVSAVAKKTLAGNGRILLRKSGTEPLVRIMVEGTEATKVIKLAYHIATIVKSASSIFGQSTSTNTVTKLTAYLAALFFIFSLILGSLNNHISHDDKKWELLLTDKDKESK</sequence>
<evidence type="ECO:0000256" key="2">
    <source>
        <dbReference type="ARBA" id="ARBA00001947"/>
    </source>
</evidence>
<evidence type="ECO:0000256" key="8">
    <source>
        <dbReference type="ARBA" id="ARBA00010550"/>
    </source>
</evidence>
<evidence type="ECO:0000256" key="25">
    <source>
        <dbReference type="ARBA" id="ARBA00023015"/>
    </source>
</evidence>
<evidence type="ECO:0000256" key="20">
    <source>
        <dbReference type="ARBA" id="ARBA00022840"/>
    </source>
</evidence>
<dbReference type="Pfam" id="PF00154">
    <property type="entry name" value="RecA_N"/>
    <property type="match status" value="1"/>
</dbReference>
<dbReference type="InterPro" id="IPR000642">
    <property type="entry name" value="Peptidase_M41"/>
</dbReference>
<dbReference type="Gene3D" id="3.40.50.300">
    <property type="entry name" value="P-loop containing nucleotide triphosphate hydrolases"/>
    <property type="match status" value="2"/>
</dbReference>
<dbReference type="Pfam" id="PF01411">
    <property type="entry name" value="tRNA-synt_2c"/>
    <property type="match status" value="1"/>
</dbReference>
<evidence type="ECO:0000256" key="26">
    <source>
        <dbReference type="ARBA" id="ARBA00023049"/>
    </source>
</evidence>
<dbReference type="Pfam" id="PF06480">
    <property type="entry name" value="FtsH_ext"/>
    <property type="match status" value="1"/>
</dbReference>
<dbReference type="InterPro" id="IPR003960">
    <property type="entry name" value="ATPase_AAA_CS"/>
</dbReference>
<dbReference type="Pfam" id="PF17862">
    <property type="entry name" value="AAA_lid_3"/>
    <property type="match status" value="1"/>
</dbReference>
<dbReference type="FunFam" id="3.40.120.10:FF:000003">
    <property type="entry name" value="Phosphoglucosamine mutase"/>
    <property type="match status" value="1"/>
</dbReference>
<protein>
    <recommendedName>
        <fullName evidence="9">alanine--tRNA ligase</fullName>
        <ecNumber evidence="9">6.1.1.7</ecNumber>
    </recommendedName>
</protein>
<reference evidence="38" key="1">
    <citation type="submission" date="2020-05" db="UniProtKB">
        <authorList>
            <consortium name="EnsemblMetazoa"/>
        </authorList>
    </citation>
    <scope>IDENTIFICATION</scope>
    <source>
        <strain evidence="38">TTRI</strain>
    </source>
</reference>
<keyword evidence="20 33" id="KW-0067">ATP-binding</keyword>
<evidence type="ECO:0000256" key="21">
    <source>
        <dbReference type="ARBA" id="ARBA00022842"/>
    </source>
</evidence>
<dbReference type="GO" id="GO:0008966">
    <property type="term" value="F:phosphoglucosamine mutase activity"/>
    <property type="evidence" value="ECO:0007669"/>
    <property type="project" value="InterPro"/>
</dbReference>
<dbReference type="HAMAP" id="MF_00268">
    <property type="entry name" value="RecA"/>
    <property type="match status" value="1"/>
</dbReference>
<evidence type="ECO:0000259" key="35">
    <source>
        <dbReference type="PROSITE" id="PS50162"/>
    </source>
</evidence>
<dbReference type="InterPro" id="IPR018165">
    <property type="entry name" value="Ala-tRNA-synth_IIc_core"/>
</dbReference>
<comment type="similarity">
    <text evidence="8">In the N-terminal section; belongs to the AAA ATPase family.</text>
</comment>
<evidence type="ECO:0000313" key="38">
    <source>
        <dbReference type="EnsemblMetazoa" id="GAUT007442-PA"/>
    </source>
</evidence>
<dbReference type="PROSITE" id="PS50860">
    <property type="entry name" value="AA_TRNA_LIGASE_II_ALA"/>
    <property type="match status" value="1"/>
</dbReference>
<keyword evidence="11" id="KW-0597">Phosphoprotein</keyword>
<comment type="similarity">
    <text evidence="5 33">Belongs to the RecA family.</text>
</comment>
<evidence type="ECO:0000256" key="7">
    <source>
        <dbReference type="ARBA" id="ARBA00010231"/>
    </source>
</evidence>
<evidence type="ECO:0000256" key="34">
    <source>
        <dbReference type="SAM" id="Phobius"/>
    </source>
</evidence>
<dbReference type="SMART" id="SM00382">
    <property type="entry name" value="AAA"/>
    <property type="match status" value="2"/>
</dbReference>
<evidence type="ECO:0000259" key="36">
    <source>
        <dbReference type="PROSITE" id="PS50163"/>
    </source>
</evidence>
<dbReference type="Gene3D" id="3.30.980.10">
    <property type="entry name" value="Threonyl-trna Synthetase, Chain A, domain 2"/>
    <property type="match status" value="1"/>
</dbReference>
<dbReference type="GO" id="GO:0000049">
    <property type="term" value="F:tRNA binding"/>
    <property type="evidence" value="ECO:0007669"/>
    <property type="project" value="UniProtKB-KW"/>
</dbReference>
<dbReference type="InterPro" id="IPR041569">
    <property type="entry name" value="AAA_lid_3"/>
</dbReference>
<dbReference type="InterPro" id="IPR011546">
    <property type="entry name" value="Pept_M41_FtsH_extracell"/>
</dbReference>
<dbReference type="InterPro" id="IPR036805">
    <property type="entry name" value="Tscrpt_elong_fac_GreA/B_N_sf"/>
</dbReference>
<dbReference type="InterPro" id="IPR005844">
    <property type="entry name" value="A-D-PHexomutase_a/b/a-I"/>
</dbReference>
<dbReference type="HAMAP" id="MF_01554_B">
    <property type="entry name" value="GlmM_B"/>
    <property type="match status" value="1"/>
</dbReference>
<dbReference type="FunFam" id="3.40.50.300:FF:000087">
    <property type="entry name" value="Recombinase RecA"/>
    <property type="match status" value="1"/>
</dbReference>
<dbReference type="InterPro" id="IPR018163">
    <property type="entry name" value="Thr/Ala-tRNA-synth_IIc_edit"/>
</dbReference>
<dbReference type="PROSITE" id="PS50163">
    <property type="entry name" value="RECA_3"/>
    <property type="match status" value="1"/>
</dbReference>
<keyword evidence="25" id="KW-0805">Transcription regulation</keyword>
<evidence type="ECO:0000256" key="16">
    <source>
        <dbReference type="ARBA" id="ARBA00022723"/>
    </source>
</evidence>
<feature type="domain" description="RecA family profile 2" evidence="36">
    <location>
        <begin position="201"/>
        <end position="274"/>
    </location>
</feature>
<dbReference type="Gene3D" id="1.10.8.60">
    <property type="match status" value="1"/>
</dbReference>
<dbReference type="InterPro" id="IPR003959">
    <property type="entry name" value="ATPase_AAA_core"/>
</dbReference>
<dbReference type="GO" id="GO:0006281">
    <property type="term" value="P:DNA repair"/>
    <property type="evidence" value="ECO:0007669"/>
    <property type="project" value="InterPro"/>
</dbReference>
<dbReference type="InterPro" id="IPR037219">
    <property type="entry name" value="Peptidase_M41-like"/>
</dbReference>
<feature type="domain" description="RecA family profile 1" evidence="35">
    <location>
        <begin position="37"/>
        <end position="196"/>
    </location>
</feature>
<dbReference type="Pfam" id="PF02879">
    <property type="entry name" value="PGM_PMM_II"/>
    <property type="match status" value="1"/>
</dbReference>
<dbReference type="InterPro" id="IPR020587">
    <property type="entry name" value="RecA_monomer-monomer_interface"/>
</dbReference>
<dbReference type="Proteomes" id="UP000078200">
    <property type="component" value="Unassembled WGS sequence"/>
</dbReference>
<dbReference type="GO" id="GO:0006419">
    <property type="term" value="P:alanyl-tRNA aminoacylation"/>
    <property type="evidence" value="ECO:0007669"/>
    <property type="project" value="InterPro"/>
</dbReference>
<dbReference type="NCBIfam" id="TIGR01455">
    <property type="entry name" value="glmM"/>
    <property type="match status" value="1"/>
</dbReference>
<evidence type="ECO:0000256" key="24">
    <source>
        <dbReference type="ARBA" id="ARBA00022989"/>
    </source>
</evidence>
<keyword evidence="16" id="KW-0479">Metal-binding</keyword>
<keyword evidence="29" id="KW-0030">Aminoacyl-tRNA synthetase</keyword>
<dbReference type="InterPro" id="IPR005843">
    <property type="entry name" value="A-D-PHexomutase_C"/>
</dbReference>
<dbReference type="FunFam" id="1.10.8.60:FF:000001">
    <property type="entry name" value="ATP-dependent zinc metalloprotease FtsH"/>
    <property type="match status" value="1"/>
</dbReference>
<proteinExistence type="inferred from homology"/>
<dbReference type="Pfam" id="PF00004">
    <property type="entry name" value="AAA"/>
    <property type="match status" value="1"/>
</dbReference>
<evidence type="ECO:0000256" key="5">
    <source>
        <dbReference type="ARBA" id="ARBA00009391"/>
    </source>
</evidence>
<dbReference type="InterPro" id="IPR012947">
    <property type="entry name" value="tRNA_SAD"/>
</dbReference>
<keyword evidence="18" id="KW-0378">Hydrolase</keyword>
<dbReference type="VEuPathDB" id="VectorBase:GAUT007442"/>
<dbReference type="GO" id="GO:0008270">
    <property type="term" value="F:zinc ion binding"/>
    <property type="evidence" value="ECO:0007669"/>
    <property type="project" value="InterPro"/>
</dbReference>
<dbReference type="InterPro" id="IPR049428">
    <property type="entry name" value="RecA-like_N"/>
</dbReference>
<dbReference type="EnsemblMetazoa" id="GAUT007442-RA">
    <property type="protein sequence ID" value="GAUT007442-PA"/>
    <property type="gene ID" value="GAUT007442"/>
</dbReference>
<feature type="domain" description="Alanyl-transfer RNA synthetases family profile" evidence="37">
    <location>
        <begin position="268"/>
        <end position="462"/>
    </location>
</feature>
<dbReference type="FunFam" id="1.10.287.180:FF:000001">
    <property type="entry name" value="Transcription elongation factor GreA"/>
    <property type="match status" value="1"/>
</dbReference>
<dbReference type="NCBIfam" id="TIGR02012">
    <property type="entry name" value="tigrfam_recA"/>
    <property type="match status" value="1"/>
</dbReference>
<dbReference type="Gene3D" id="1.10.287.180">
    <property type="entry name" value="Transcription elongation factor, GreA/GreB, N-terminal domain"/>
    <property type="match status" value="1"/>
</dbReference>
<dbReference type="NCBIfam" id="NF008004">
    <property type="entry name" value="PRK10733.1"/>
    <property type="match status" value="1"/>
</dbReference>